<dbReference type="Proteomes" id="UP001596317">
    <property type="component" value="Unassembled WGS sequence"/>
</dbReference>
<name>A0ABW1ZJC2_9DEIO</name>
<comment type="caution">
    <text evidence="1">The sequence shown here is derived from an EMBL/GenBank/DDBJ whole genome shotgun (WGS) entry which is preliminary data.</text>
</comment>
<evidence type="ECO:0000313" key="1">
    <source>
        <dbReference type="EMBL" id="MFC6660896.1"/>
    </source>
</evidence>
<dbReference type="Gene3D" id="2.30.110.10">
    <property type="entry name" value="Electron Transport, Fmn-binding Protein, Chain A"/>
    <property type="match status" value="1"/>
</dbReference>
<keyword evidence="2" id="KW-1185">Reference proteome</keyword>
<dbReference type="InterPro" id="IPR012349">
    <property type="entry name" value="Split_barrel_FMN-bd"/>
</dbReference>
<evidence type="ECO:0000313" key="2">
    <source>
        <dbReference type="Proteomes" id="UP001596317"/>
    </source>
</evidence>
<dbReference type="RefSeq" id="WP_224604922.1">
    <property type="nucleotide sequence ID" value="NZ_JAIQXV010000002.1"/>
</dbReference>
<sequence length="91" mass="10473">MYWRATPGWPPRVAECPVQLEVELLGDRPLSAPHLTALEVRVARSFFAPAILNPARRHHVDPDRWRPLIMSFCEFYSLGEQVYPSRLAAVF</sequence>
<gene>
    <name evidence="1" type="ORF">ACFP90_11450</name>
</gene>
<protein>
    <submittedName>
        <fullName evidence="1">Uncharacterized protein</fullName>
    </submittedName>
</protein>
<dbReference type="SUPFAM" id="SSF50475">
    <property type="entry name" value="FMN-binding split barrel"/>
    <property type="match status" value="1"/>
</dbReference>
<dbReference type="EMBL" id="JBHSWB010000001">
    <property type="protein sequence ID" value="MFC6660896.1"/>
    <property type="molecule type" value="Genomic_DNA"/>
</dbReference>
<organism evidence="1 2">
    <name type="scientific">Deinococcus multiflagellatus</name>
    <dbReference type="NCBI Taxonomy" id="1656887"/>
    <lineage>
        <taxon>Bacteria</taxon>
        <taxon>Thermotogati</taxon>
        <taxon>Deinococcota</taxon>
        <taxon>Deinococci</taxon>
        <taxon>Deinococcales</taxon>
        <taxon>Deinococcaceae</taxon>
        <taxon>Deinococcus</taxon>
    </lineage>
</organism>
<reference evidence="2" key="1">
    <citation type="journal article" date="2019" name="Int. J. Syst. Evol. Microbiol.">
        <title>The Global Catalogue of Microorganisms (GCM) 10K type strain sequencing project: providing services to taxonomists for standard genome sequencing and annotation.</title>
        <authorList>
            <consortium name="The Broad Institute Genomics Platform"/>
            <consortium name="The Broad Institute Genome Sequencing Center for Infectious Disease"/>
            <person name="Wu L."/>
            <person name="Ma J."/>
        </authorList>
    </citation>
    <scope>NUCLEOTIDE SEQUENCE [LARGE SCALE GENOMIC DNA]</scope>
    <source>
        <strain evidence="2">CCUG 63830</strain>
    </source>
</reference>
<accession>A0ABW1ZJC2</accession>
<proteinExistence type="predicted"/>